<accession>A0ABT9H9H5</accession>
<evidence type="ECO:0000256" key="2">
    <source>
        <dbReference type="ARBA" id="ARBA00022692"/>
    </source>
</evidence>
<dbReference type="RefSeq" id="WP_305930121.1">
    <property type="nucleotide sequence ID" value="NZ_JAVAIL010000003.1"/>
</dbReference>
<feature type="transmembrane region" description="Helical" evidence="5">
    <location>
        <begin position="111"/>
        <end position="132"/>
    </location>
</feature>
<keyword evidence="4 5" id="KW-0472">Membrane</keyword>
<dbReference type="PANTHER" id="PTHR30520">
    <property type="entry name" value="FORMATE TRANSPORTER-RELATED"/>
    <property type="match status" value="1"/>
</dbReference>
<reference evidence="6 7" key="1">
    <citation type="submission" date="2023-08" db="EMBL/GenBank/DDBJ databases">
        <title>genomic of DY56.</title>
        <authorList>
            <person name="Wang Y."/>
        </authorList>
    </citation>
    <scope>NUCLEOTIDE SEQUENCE [LARGE SCALE GENOMIC DNA]</scope>
    <source>
        <strain evidence="6 7">DY56-A-20</strain>
    </source>
</reference>
<evidence type="ECO:0000256" key="4">
    <source>
        <dbReference type="ARBA" id="ARBA00023136"/>
    </source>
</evidence>
<feature type="transmembrane region" description="Helical" evidence="5">
    <location>
        <begin position="26"/>
        <end position="49"/>
    </location>
</feature>
<evidence type="ECO:0000256" key="3">
    <source>
        <dbReference type="ARBA" id="ARBA00022989"/>
    </source>
</evidence>
<dbReference type="Pfam" id="PF01226">
    <property type="entry name" value="Form_Nir_trans"/>
    <property type="match status" value="1"/>
</dbReference>
<dbReference type="InterPro" id="IPR000292">
    <property type="entry name" value="For/NO2_transpt"/>
</dbReference>
<feature type="transmembrane region" description="Helical" evidence="5">
    <location>
        <begin position="191"/>
        <end position="218"/>
    </location>
</feature>
<name>A0ABT9H9H5_9SPHN</name>
<gene>
    <name evidence="6" type="ORF">Q9K01_10090</name>
</gene>
<dbReference type="PANTHER" id="PTHR30520:SF2">
    <property type="entry name" value="INNER MEMBRANE PROTEIN YFDC"/>
    <property type="match status" value="1"/>
</dbReference>
<dbReference type="Proteomes" id="UP001235664">
    <property type="component" value="Unassembled WGS sequence"/>
</dbReference>
<comment type="subcellular location">
    <subcellularLocation>
        <location evidence="1">Membrane</location>
        <topology evidence="1">Multi-pass membrane protein</topology>
    </subcellularLocation>
</comment>
<keyword evidence="7" id="KW-1185">Reference proteome</keyword>
<protein>
    <submittedName>
        <fullName evidence="6">Formate/nitrite transporter family protein</fullName>
    </submittedName>
</protein>
<dbReference type="EMBL" id="JAVAIL010000003">
    <property type="protein sequence ID" value="MDP4539975.1"/>
    <property type="molecule type" value="Genomic_DNA"/>
</dbReference>
<keyword evidence="3 5" id="KW-1133">Transmembrane helix</keyword>
<comment type="caution">
    <text evidence="6">The sequence shown here is derived from an EMBL/GenBank/DDBJ whole genome shotgun (WGS) entry which is preliminary data.</text>
</comment>
<sequence length="260" mass="27128">MHSAPKPKEIFDKAAAEGKRRLDQSLAALLATGFIAGFTIIFGSTAQALIHSAAQPQFGEFASVLGALGFATGVVFLIIGRAELFNENFFDPIATAFEGKERDIPRRMARLWVFTFVLNIVGGTILILVLSVEGALHEGARQSIASMALELANRDPLATFARSIIGGALVALLSFLVIAAQSQGARAMMAFAVGFMLALGPFEHVVVSTLHMLFGVFIGADLAAQHLAKVAAISLAGNLVGGIGLVTLSHAAQALAEDGG</sequence>
<evidence type="ECO:0000313" key="7">
    <source>
        <dbReference type="Proteomes" id="UP001235664"/>
    </source>
</evidence>
<feature type="transmembrane region" description="Helical" evidence="5">
    <location>
        <begin position="230"/>
        <end position="248"/>
    </location>
</feature>
<evidence type="ECO:0000256" key="1">
    <source>
        <dbReference type="ARBA" id="ARBA00004141"/>
    </source>
</evidence>
<organism evidence="6 7">
    <name type="scientific">Qipengyuania benthica</name>
    <dbReference type="NCBI Taxonomy" id="3067651"/>
    <lineage>
        <taxon>Bacteria</taxon>
        <taxon>Pseudomonadati</taxon>
        <taxon>Pseudomonadota</taxon>
        <taxon>Alphaproteobacteria</taxon>
        <taxon>Sphingomonadales</taxon>
        <taxon>Erythrobacteraceae</taxon>
        <taxon>Qipengyuania</taxon>
    </lineage>
</organism>
<evidence type="ECO:0000256" key="5">
    <source>
        <dbReference type="SAM" id="Phobius"/>
    </source>
</evidence>
<evidence type="ECO:0000313" key="6">
    <source>
        <dbReference type="EMBL" id="MDP4539975.1"/>
    </source>
</evidence>
<keyword evidence="2 5" id="KW-0812">Transmembrane</keyword>
<dbReference type="InterPro" id="IPR023271">
    <property type="entry name" value="Aquaporin-like"/>
</dbReference>
<proteinExistence type="predicted"/>
<feature type="transmembrane region" description="Helical" evidence="5">
    <location>
        <begin position="61"/>
        <end position="79"/>
    </location>
</feature>
<dbReference type="Gene3D" id="1.20.1080.10">
    <property type="entry name" value="Glycerol uptake facilitator protein"/>
    <property type="match status" value="1"/>
</dbReference>
<feature type="transmembrane region" description="Helical" evidence="5">
    <location>
        <begin position="160"/>
        <end position="179"/>
    </location>
</feature>